<dbReference type="InterPro" id="IPR026004">
    <property type="entry name" value="Septum_form"/>
</dbReference>
<dbReference type="KEGG" id="cmi:CMM_0482"/>
<feature type="region of interest" description="Disordered" evidence="1">
    <location>
        <begin position="208"/>
        <end position="252"/>
    </location>
</feature>
<feature type="compositionally biased region" description="Low complexity" evidence="1">
    <location>
        <begin position="268"/>
        <end position="294"/>
    </location>
</feature>
<feature type="compositionally biased region" description="Low complexity" evidence="1">
    <location>
        <begin position="59"/>
        <end position="72"/>
    </location>
</feature>
<evidence type="ECO:0000256" key="2">
    <source>
        <dbReference type="SAM" id="Phobius"/>
    </source>
</evidence>
<feature type="region of interest" description="Disordered" evidence="1">
    <location>
        <begin position="1"/>
        <end position="177"/>
    </location>
</feature>
<keyword evidence="5" id="KW-1185">Reference proteome</keyword>
<feature type="compositionally biased region" description="Basic and acidic residues" evidence="1">
    <location>
        <begin position="11"/>
        <end position="31"/>
    </location>
</feature>
<accession>A5CN69</accession>
<dbReference type="AlphaFoldDB" id="A5CN69"/>
<protein>
    <recommendedName>
        <fullName evidence="3">Septum formation-related domain-containing protein</fullName>
    </recommendedName>
</protein>
<dbReference type="EMBL" id="AM711867">
    <property type="protein sequence ID" value="CAN00506.1"/>
    <property type="molecule type" value="Genomic_DNA"/>
</dbReference>
<feature type="compositionally biased region" description="Basic and acidic residues" evidence="1">
    <location>
        <begin position="343"/>
        <end position="358"/>
    </location>
</feature>
<feature type="compositionally biased region" description="Gly residues" evidence="1">
    <location>
        <begin position="1"/>
        <end position="10"/>
    </location>
</feature>
<keyword evidence="2" id="KW-1133">Transmembrane helix</keyword>
<feature type="region of interest" description="Disordered" evidence="1">
    <location>
        <begin position="539"/>
        <end position="563"/>
    </location>
</feature>
<proteinExistence type="predicted"/>
<feature type="compositionally biased region" description="Basic and acidic residues" evidence="1">
    <location>
        <begin position="400"/>
        <end position="423"/>
    </location>
</feature>
<feature type="compositionally biased region" description="Pro residues" evidence="1">
    <location>
        <begin position="449"/>
        <end position="477"/>
    </location>
</feature>
<dbReference type="RefSeq" id="WP_011931702.1">
    <property type="nucleotide sequence ID" value="NC_009480.1"/>
</dbReference>
<reference evidence="4 5" key="1">
    <citation type="journal article" date="2008" name="J. Bacteriol.">
        <title>The genome sequence of the tomato-pathogenic actinomycete Clavibacter michiganensis subsp. michiganensis NCPPB382 reveals a large island involved in pathogenicity.</title>
        <authorList>
            <person name="Gartemann K.H."/>
            <person name="Abt B."/>
            <person name="Bekel T."/>
            <person name="Burger A."/>
            <person name="Engemann J."/>
            <person name="Flugel M."/>
            <person name="Gaigalat L."/>
            <person name="Goesmann A."/>
            <person name="Grafen I."/>
            <person name="Kalinowski J."/>
            <person name="Kaup O."/>
            <person name="Kirchner O."/>
            <person name="Krause L."/>
            <person name="Linke B."/>
            <person name="McHardy A."/>
            <person name="Meyer F."/>
            <person name="Pohle S."/>
            <person name="Ruckert C."/>
            <person name="Schneiker S."/>
            <person name="Zellermann E.M."/>
            <person name="Puhler A."/>
            <person name="Eichenlaub R."/>
            <person name="Kaiser O."/>
            <person name="Bartels D."/>
        </authorList>
    </citation>
    <scope>NUCLEOTIDE SEQUENCE [LARGE SCALE GENOMIC DNA]</scope>
    <source>
        <strain evidence="4 5">NCPPB 382</strain>
    </source>
</reference>
<dbReference type="OrthoDB" id="5112895at2"/>
<dbReference type="Pfam" id="PF13845">
    <property type="entry name" value="Septum_form"/>
    <property type="match status" value="1"/>
</dbReference>
<evidence type="ECO:0000256" key="1">
    <source>
        <dbReference type="SAM" id="MobiDB-lite"/>
    </source>
</evidence>
<gene>
    <name evidence="4" type="ordered locus">CMM_0482</name>
</gene>
<dbReference type="eggNOG" id="ENOG50337IN">
    <property type="taxonomic scope" value="Bacteria"/>
</dbReference>
<evidence type="ECO:0000313" key="4">
    <source>
        <dbReference type="EMBL" id="CAN00506.1"/>
    </source>
</evidence>
<keyword evidence="2" id="KW-0812">Transmembrane</keyword>
<evidence type="ECO:0000313" key="5">
    <source>
        <dbReference type="Proteomes" id="UP000001564"/>
    </source>
</evidence>
<feature type="compositionally biased region" description="Pro residues" evidence="1">
    <location>
        <begin position="487"/>
        <end position="498"/>
    </location>
</feature>
<keyword evidence="2" id="KW-0472">Membrane</keyword>
<sequence length="691" mass="69985">MSGAPGGGSGHGHDDDPFAVRPATDADRERPAQPLAPIGWGRPAGREPVPAEQDDAEQDAAGSTDAGVDPAPADAPQPPDADILAGIVPLDPTEDDARVAPLDQVDPDQDAHDHDADLDAPAPEPGIADAPIDAGDVEFPGEPDPGYVPDPAADGTGEAMSGEVEADPAPGDDAPAEMVLEPVDDAQDGAALPVVPADAPVVDAELVEDPAAPADPDDDDAVQLTPLRDDMTDEDAEVVHDPADEVEPEPLGELDVDAEAAPAPLAPAAAAARAAAMAWASGSAPAAAPAAAAPAAPPATPADAAPIADRPDAAPEPEPEPEPAPAPEPETAVLSSPVVAPSDAERAPDHDAEPRDEVAPTDPTPAPSSFAPPDATDADHDAEPVDAISLLFGDVAVDPESDRADADADDRRTAPEGADDRTRILPAAAPAAAPRPDRDAPTAAVPAASPRPDPTPRPAPVPPPYAAPPAPRAPAPRAPVLDTVRMPAPPAAAPPRGPRGPRRTGLWVGGAILLVLLLVGLFYLGQRLGSAAAPDAAPVATATPEATPTPSPTPTDPVQGPAAAGVQAWDALLGGECIDPYTTPWEEEFTVVDCGSEHHAQMVARVALPQTGDTFPGEEAVRDSADELCIADTVIDYAAARGYSDVQYQSAYPISQDEWTAGDRDAYCFVSRAGGGTFTNSIGKPQPPVVP</sequence>
<organism evidence="4 5">
    <name type="scientific">Clavibacter michiganensis subsp. michiganensis (strain NCPPB 382)</name>
    <dbReference type="NCBI Taxonomy" id="443906"/>
    <lineage>
        <taxon>Bacteria</taxon>
        <taxon>Bacillati</taxon>
        <taxon>Actinomycetota</taxon>
        <taxon>Actinomycetes</taxon>
        <taxon>Micrococcales</taxon>
        <taxon>Microbacteriaceae</taxon>
        <taxon>Clavibacter</taxon>
    </lineage>
</organism>
<feature type="region of interest" description="Disordered" evidence="1">
    <location>
        <begin position="268"/>
        <end position="501"/>
    </location>
</feature>
<feature type="transmembrane region" description="Helical" evidence="2">
    <location>
        <begin position="505"/>
        <end position="524"/>
    </location>
</feature>
<dbReference type="HOGENOM" id="CLU_387198_0_0_11"/>
<name>A5CN69_CLAM3</name>
<feature type="domain" description="Septum formation-related" evidence="3">
    <location>
        <begin position="559"/>
        <end position="668"/>
    </location>
</feature>
<evidence type="ECO:0000259" key="3">
    <source>
        <dbReference type="Pfam" id="PF13845"/>
    </source>
</evidence>
<dbReference type="Proteomes" id="UP000001564">
    <property type="component" value="Chromosome"/>
</dbReference>